<accession>A0A518RDV1</accession>
<proteinExistence type="predicted"/>
<name>A0A518RDV1_9SPHN</name>
<dbReference type="OrthoDB" id="8079725at2"/>
<evidence type="ECO:0000313" key="2">
    <source>
        <dbReference type="Proteomes" id="UP000318055"/>
    </source>
</evidence>
<protein>
    <submittedName>
        <fullName evidence="1">Uncharacterized protein</fullName>
    </submittedName>
</protein>
<organism evidence="1 2">
    <name type="scientific">Sphingomonas suaedae</name>
    <dbReference type="NCBI Taxonomy" id="2599297"/>
    <lineage>
        <taxon>Bacteria</taxon>
        <taxon>Pseudomonadati</taxon>
        <taxon>Pseudomonadota</taxon>
        <taxon>Alphaproteobacteria</taxon>
        <taxon>Sphingomonadales</taxon>
        <taxon>Sphingomonadaceae</taxon>
        <taxon>Sphingomonas</taxon>
    </lineage>
</organism>
<gene>
    <name evidence="1" type="ORF">FPZ54_05820</name>
</gene>
<evidence type="ECO:0000313" key="1">
    <source>
        <dbReference type="EMBL" id="QDX25584.1"/>
    </source>
</evidence>
<keyword evidence="2" id="KW-1185">Reference proteome</keyword>
<reference evidence="1 2" key="1">
    <citation type="submission" date="2019-07" db="EMBL/GenBank/DDBJ databases">
        <title>Sphingomonas alkalisoli sp. nov., isolated from rhizosphere soil of Suaedae salsa.</title>
        <authorList>
            <person name="Zhang H."/>
            <person name="Xu L."/>
            <person name="Zhang J.-X."/>
            <person name="Sun J.-Q."/>
        </authorList>
    </citation>
    <scope>NUCLEOTIDE SEQUENCE [LARGE SCALE GENOMIC DNA]</scope>
    <source>
        <strain evidence="1 2">XS-10</strain>
    </source>
</reference>
<dbReference type="KEGG" id="ssua:FPZ54_05820"/>
<dbReference type="EMBL" id="CP042239">
    <property type="protein sequence ID" value="QDX25584.1"/>
    <property type="molecule type" value="Genomic_DNA"/>
</dbReference>
<sequence length="113" mass="12537">MHVTILEGLTPIGTAFLNALDPAMGIAMGKFEPTSAYVPDRHANMVDGDYIADRSETLRVERTDGISIVCRAISIQDWSELGERELHLLEISEPSYEALVGEHSAFRAYWGKD</sequence>
<dbReference type="AlphaFoldDB" id="A0A518RDV1"/>
<dbReference type="Proteomes" id="UP000318055">
    <property type="component" value="Chromosome"/>
</dbReference>